<dbReference type="AlphaFoldDB" id="D5RGN4"/>
<protein>
    <submittedName>
        <fullName evidence="1">Uncharacterized protein</fullName>
    </submittedName>
</protein>
<gene>
    <name evidence="1" type="ORF">HMPREF0731_0243</name>
</gene>
<reference evidence="1 2" key="1">
    <citation type="submission" date="2010-04" db="EMBL/GenBank/DDBJ databases">
        <authorList>
            <person name="Qin X."/>
            <person name="Bachman B."/>
            <person name="Battles P."/>
            <person name="Bell A."/>
            <person name="Bess C."/>
            <person name="Bickham C."/>
            <person name="Chaboub L."/>
            <person name="Chen D."/>
            <person name="Coyle M."/>
            <person name="Deiros D.R."/>
            <person name="Dinh H."/>
            <person name="Forbes L."/>
            <person name="Fowler G."/>
            <person name="Francisco L."/>
            <person name="Fu Q."/>
            <person name="Gubbala S."/>
            <person name="Hale W."/>
            <person name="Han Y."/>
            <person name="Hemphill L."/>
            <person name="Highlander S.K."/>
            <person name="Hirani K."/>
            <person name="Hogues M."/>
            <person name="Jackson L."/>
            <person name="Jakkamsetti A."/>
            <person name="Javaid M."/>
            <person name="Jiang H."/>
            <person name="Korchina V."/>
            <person name="Kovar C."/>
            <person name="Lara F."/>
            <person name="Lee S."/>
            <person name="Mata R."/>
            <person name="Mathew T."/>
            <person name="Moen C."/>
            <person name="Morales K."/>
            <person name="Munidasa M."/>
            <person name="Nazareth L."/>
            <person name="Ngo R."/>
            <person name="Nguyen L."/>
            <person name="Okwuonu G."/>
            <person name="Ongeri F."/>
            <person name="Patil S."/>
            <person name="Petrosino J."/>
            <person name="Pham C."/>
            <person name="Pham P."/>
            <person name="Pu L.-L."/>
            <person name="Puazo M."/>
            <person name="Raj R."/>
            <person name="Reid J."/>
            <person name="Rouhana J."/>
            <person name="Saada N."/>
            <person name="Shang Y."/>
            <person name="Simmons D."/>
            <person name="Thornton R."/>
            <person name="Warren J."/>
            <person name="Weissenberger G."/>
            <person name="Zhang J."/>
            <person name="Zhang L."/>
            <person name="Zhou C."/>
            <person name="Zhu D."/>
            <person name="Muzny D."/>
            <person name="Worley K."/>
            <person name="Gibbs R."/>
        </authorList>
    </citation>
    <scope>NUCLEOTIDE SEQUENCE [LARGE SCALE GENOMIC DNA]</scope>
    <source>
        <strain evidence="1 2">ATCC 49957</strain>
    </source>
</reference>
<proteinExistence type="predicted"/>
<comment type="caution">
    <text evidence="1">The sequence shown here is derived from an EMBL/GenBank/DDBJ whole genome shotgun (WGS) entry which is preliminary data.</text>
</comment>
<evidence type="ECO:0000313" key="2">
    <source>
        <dbReference type="Proteomes" id="UP000005324"/>
    </source>
</evidence>
<dbReference type="HOGENOM" id="CLU_112429_0_0_5"/>
<keyword evidence="2" id="KW-1185">Reference proteome</keyword>
<evidence type="ECO:0000313" key="1">
    <source>
        <dbReference type="EMBL" id="EFH13535.1"/>
    </source>
</evidence>
<dbReference type="RefSeq" id="WP_007005494.1">
    <property type="nucleotide sequence ID" value="NZ_GG770783.1"/>
</dbReference>
<organism evidence="1 2">
    <name type="scientific">Pseudoroseomonas cervicalis ATCC 49957</name>
    <dbReference type="NCBI Taxonomy" id="525371"/>
    <lineage>
        <taxon>Bacteria</taxon>
        <taxon>Pseudomonadati</taxon>
        <taxon>Pseudomonadota</taxon>
        <taxon>Alphaproteobacteria</taxon>
        <taxon>Acetobacterales</taxon>
        <taxon>Roseomonadaceae</taxon>
        <taxon>Roseomonas</taxon>
    </lineage>
</organism>
<dbReference type="OrthoDB" id="7764972at2"/>
<sequence length="216" mass="23887">MLDLALAAELARTPDLAHRLRQLRFFDAQFRLEMEALSRQAGCRVAIDPARLTRAFLDWAGALQRQRGAAGLDRRDFSVFAGGLLLARLVALMPLRLETPPAPPPETDPALAEIIRFWPEGFLCTGFCLTALQAVLEQEGAAPLHLSPAARELRHWWSFRENARSDPASAVGFFDLFLGQAPSWGFPDLARARPAMQRAFRLRRGGEAALPEGAAF</sequence>
<name>D5RGN4_9PROT</name>
<dbReference type="EMBL" id="ADVL01000054">
    <property type="protein sequence ID" value="EFH13535.1"/>
    <property type="molecule type" value="Genomic_DNA"/>
</dbReference>
<accession>D5RGN4</accession>
<dbReference type="Proteomes" id="UP000005324">
    <property type="component" value="Unassembled WGS sequence"/>
</dbReference>